<gene>
    <name evidence="2" type="ORF">METZ01_LOCUS399527</name>
</gene>
<dbReference type="GO" id="GO:0046394">
    <property type="term" value="P:carboxylic acid biosynthetic process"/>
    <property type="evidence" value="ECO:0007669"/>
    <property type="project" value="UniProtKB-ARBA"/>
</dbReference>
<evidence type="ECO:0000256" key="1">
    <source>
        <dbReference type="ARBA" id="ARBA00009320"/>
    </source>
</evidence>
<name>A0A382VJJ9_9ZZZZ</name>
<dbReference type="InterPro" id="IPR050571">
    <property type="entry name" value="Class-IV_PLP-Dep_Aminotrnsfr"/>
</dbReference>
<dbReference type="Gene3D" id="3.20.10.10">
    <property type="entry name" value="D-amino Acid Aminotransferase, subunit A, domain 2"/>
    <property type="match status" value="1"/>
</dbReference>
<dbReference type="Pfam" id="PF01063">
    <property type="entry name" value="Aminotran_4"/>
    <property type="match status" value="1"/>
</dbReference>
<dbReference type="InterPro" id="IPR036038">
    <property type="entry name" value="Aminotransferase-like"/>
</dbReference>
<reference evidence="2" key="1">
    <citation type="submission" date="2018-05" db="EMBL/GenBank/DDBJ databases">
        <authorList>
            <person name="Lanie J.A."/>
            <person name="Ng W.-L."/>
            <person name="Kazmierczak K.M."/>
            <person name="Andrzejewski T.M."/>
            <person name="Davidsen T.M."/>
            <person name="Wayne K.J."/>
            <person name="Tettelin H."/>
            <person name="Glass J.I."/>
            <person name="Rusch D."/>
            <person name="Podicherti R."/>
            <person name="Tsui H.-C.T."/>
            <person name="Winkler M.E."/>
        </authorList>
    </citation>
    <scope>NUCLEOTIDE SEQUENCE</scope>
</reference>
<dbReference type="InterPro" id="IPR043131">
    <property type="entry name" value="BCAT-like_N"/>
</dbReference>
<dbReference type="AlphaFoldDB" id="A0A382VJJ9"/>
<accession>A0A382VJJ9</accession>
<dbReference type="InterPro" id="IPR001544">
    <property type="entry name" value="Aminotrans_IV"/>
</dbReference>
<evidence type="ECO:0000313" key="2">
    <source>
        <dbReference type="EMBL" id="SVD46673.1"/>
    </source>
</evidence>
<comment type="similarity">
    <text evidence="1">Belongs to the class-IV pyridoxal-phosphate-dependent aminotransferase family.</text>
</comment>
<dbReference type="Gene3D" id="3.30.470.10">
    <property type="match status" value="1"/>
</dbReference>
<dbReference type="EMBL" id="UINC01152473">
    <property type="protein sequence ID" value="SVD46673.1"/>
    <property type="molecule type" value="Genomic_DNA"/>
</dbReference>
<dbReference type="GO" id="GO:0003824">
    <property type="term" value="F:catalytic activity"/>
    <property type="evidence" value="ECO:0007669"/>
    <property type="project" value="InterPro"/>
</dbReference>
<dbReference type="PANTHER" id="PTHR42743:SF11">
    <property type="entry name" value="AMINODEOXYCHORISMATE LYASE"/>
    <property type="match status" value="1"/>
</dbReference>
<sequence length="196" mass="21445">MTDKRKVWMNGRMVSEAQATVPLLSHGFSRGSAIFEAFGVHEGPEGPLVFRMDEHLKRLQRSAELLGIELAYSAQEIIAAVAETVLANGTGRGLIKIMAYWGKEAVVKMVPDDKLDVAIFSIENSHELRLDDAQPQTACLSSWRKLHPETVPVEAKAVGNYLSGYMARKEAKSRGYDLGLLLDTDGSLAEGSIESV</sequence>
<evidence type="ECO:0008006" key="3">
    <source>
        <dbReference type="Google" id="ProtNLM"/>
    </source>
</evidence>
<organism evidence="2">
    <name type="scientific">marine metagenome</name>
    <dbReference type="NCBI Taxonomy" id="408172"/>
    <lineage>
        <taxon>unclassified sequences</taxon>
        <taxon>metagenomes</taxon>
        <taxon>ecological metagenomes</taxon>
    </lineage>
</organism>
<dbReference type="InterPro" id="IPR043132">
    <property type="entry name" value="BCAT-like_C"/>
</dbReference>
<dbReference type="SUPFAM" id="SSF56752">
    <property type="entry name" value="D-aminoacid aminotransferase-like PLP-dependent enzymes"/>
    <property type="match status" value="1"/>
</dbReference>
<dbReference type="PANTHER" id="PTHR42743">
    <property type="entry name" value="AMINO-ACID AMINOTRANSFERASE"/>
    <property type="match status" value="1"/>
</dbReference>
<proteinExistence type="inferred from homology"/>
<feature type="non-terminal residue" evidence="2">
    <location>
        <position position="196"/>
    </location>
</feature>
<protein>
    <recommendedName>
        <fullName evidence="3">Aminotransferase class IV</fullName>
    </recommendedName>
</protein>